<dbReference type="Proteomes" id="UP001596105">
    <property type="component" value="Unassembled WGS sequence"/>
</dbReference>
<feature type="domain" description="7TM-DISM receptor extracellular" evidence="10">
    <location>
        <begin position="181"/>
        <end position="367"/>
    </location>
</feature>
<evidence type="ECO:0000256" key="3">
    <source>
        <dbReference type="ARBA" id="ARBA00022553"/>
    </source>
</evidence>
<evidence type="ECO:0000256" key="4">
    <source>
        <dbReference type="ARBA" id="ARBA00022679"/>
    </source>
</evidence>
<keyword evidence="6 12" id="KW-0418">Kinase</keyword>
<comment type="catalytic activity">
    <reaction evidence="1">
        <text>ATP + protein L-histidine = ADP + protein N-phospho-L-histidine.</text>
        <dbReference type="EC" id="2.7.13.3"/>
    </reaction>
</comment>
<keyword evidence="4" id="KW-0808">Transferase</keyword>
<dbReference type="Gene3D" id="3.30.565.10">
    <property type="entry name" value="Histidine kinase-like ATPase, C-terminal domain"/>
    <property type="match status" value="1"/>
</dbReference>
<keyword evidence="9" id="KW-0472">Membrane</keyword>
<evidence type="ECO:0000259" key="10">
    <source>
        <dbReference type="Pfam" id="PF07695"/>
    </source>
</evidence>
<dbReference type="InterPro" id="IPR036890">
    <property type="entry name" value="HATPase_C_sf"/>
</dbReference>
<sequence>MAGIRIRNHLPFLRAMTALLGMLILVGWCLIALGRNDPSVKLLPRDGWRWAPAASFSETVSPAEGWLPYSEMHAGAGQDGAYWLSVPLPADFASRDPRLFVYHAVALSVYDGDRLLYTYDPNASHDRLNLFYHWNLAPLPAKLPSEIRLLLDNRGHSRPELSLRLVGKGELFSYLIRRDAYSFVLSGLFLFSAVISVGLFTIRKDKLHLYFTLLALCGCYASMVRNALLQLFWDQPWLSFMELTIFPLGVYGFINIMIEVFDAEHTFILRRIRWAILGFTAVTLFSALFLSAGWFNWLLSYPLLAMFLVTAAFILNSIRSAYRTRQGPESVWMLAGFFIVTSFALIHVLRTYLPSFYSWLRQNISFLSELPFDTLSVALFLFLVCLIRVIVYRFGQMNLQLKAFNESLESSVEKRTAELRERETQLQEAGTRLAMTARGTAEAIASSMVLEERHRMTGTIHDTIGHALTATIVQLEAAKRLLSRDGRLALEKLEASQGLVRRGMEEIRGSVRLLSDDSTSYDLVANVEALIAETEQSTGATIERNIHPLPASLSTLKKRVLYQALQEGLTNGLRHGGSSRFRFSLHADGEAVRFRLVSDGRTYTPSAFGFGLKAMSERVEGLGGKITVTPGAPGCVLALVLPVNEPSDATESAERQAKETVR</sequence>
<feature type="transmembrane region" description="Helical" evidence="9">
    <location>
        <begin position="12"/>
        <end position="33"/>
    </location>
</feature>
<feature type="transmembrane region" description="Helical" evidence="9">
    <location>
        <begin position="245"/>
        <end position="262"/>
    </location>
</feature>
<keyword evidence="8" id="KW-0902">Two-component regulatory system</keyword>
<gene>
    <name evidence="12" type="ORF">ACFPPD_15705</name>
</gene>
<reference evidence="13" key="1">
    <citation type="journal article" date="2019" name="Int. J. Syst. Evol. Microbiol.">
        <title>The Global Catalogue of Microorganisms (GCM) 10K type strain sequencing project: providing services to taxonomists for standard genome sequencing and annotation.</title>
        <authorList>
            <consortium name="The Broad Institute Genomics Platform"/>
            <consortium name="The Broad Institute Genome Sequencing Center for Infectious Disease"/>
            <person name="Wu L."/>
            <person name="Ma J."/>
        </authorList>
    </citation>
    <scope>NUCLEOTIDE SEQUENCE [LARGE SCALE GENOMIC DNA]</scope>
    <source>
        <strain evidence="13">CCUG 57113</strain>
    </source>
</reference>
<dbReference type="Gene3D" id="1.20.5.1930">
    <property type="match status" value="1"/>
</dbReference>
<dbReference type="InterPro" id="IPR050482">
    <property type="entry name" value="Sensor_HK_TwoCompSys"/>
</dbReference>
<dbReference type="EMBL" id="JBHSMH010000054">
    <property type="protein sequence ID" value="MFC5470153.1"/>
    <property type="molecule type" value="Genomic_DNA"/>
</dbReference>
<accession>A0ABW0LZW9</accession>
<dbReference type="CDD" id="cd16917">
    <property type="entry name" value="HATPase_UhpB-NarQ-NarX-like"/>
    <property type="match status" value="1"/>
</dbReference>
<dbReference type="Pfam" id="PF07695">
    <property type="entry name" value="7TMR-DISM_7TM"/>
    <property type="match status" value="1"/>
</dbReference>
<evidence type="ECO:0000256" key="8">
    <source>
        <dbReference type="ARBA" id="ARBA00023012"/>
    </source>
</evidence>
<name>A0ABW0LZW9_9BACL</name>
<feature type="domain" description="Signal transduction histidine kinase subgroup 3 dimerisation and phosphoacceptor" evidence="11">
    <location>
        <begin position="452"/>
        <end position="515"/>
    </location>
</feature>
<evidence type="ECO:0000256" key="5">
    <source>
        <dbReference type="ARBA" id="ARBA00022741"/>
    </source>
</evidence>
<keyword evidence="13" id="KW-1185">Reference proteome</keyword>
<evidence type="ECO:0000256" key="1">
    <source>
        <dbReference type="ARBA" id="ARBA00000085"/>
    </source>
</evidence>
<keyword evidence="5" id="KW-0547">Nucleotide-binding</keyword>
<dbReference type="InterPro" id="IPR011623">
    <property type="entry name" value="7TMR_DISM_rcpt_extracell_dom1"/>
</dbReference>
<dbReference type="PANTHER" id="PTHR24421">
    <property type="entry name" value="NITRATE/NITRITE SENSOR PROTEIN NARX-RELATED"/>
    <property type="match status" value="1"/>
</dbReference>
<proteinExistence type="predicted"/>
<keyword evidence="9" id="KW-0812">Transmembrane</keyword>
<organism evidence="12 13">
    <name type="scientific">Cohnella suwonensis</name>
    <dbReference type="NCBI Taxonomy" id="696072"/>
    <lineage>
        <taxon>Bacteria</taxon>
        <taxon>Bacillati</taxon>
        <taxon>Bacillota</taxon>
        <taxon>Bacilli</taxon>
        <taxon>Bacillales</taxon>
        <taxon>Paenibacillaceae</taxon>
        <taxon>Cohnella</taxon>
    </lineage>
</organism>
<dbReference type="InterPro" id="IPR011712">
    <property type="entry name" value="Sig_transdc_His_kin_sub3_dim/P"/>
</dbReference>
<dbReference type="EC" id="2.7.13.3" evidence="2"/>
<dbReference type="SUPFAM" id="SSF55874">
    <property type="entry name" value="ATPase domain of HSP90 chaperone/DNA topoisomerase II/histidine kinase"/>
    <property type="match status" value="1"/>
</dbReference>
<feature type="transmembrane region" description="Helical" evidence="9">
    <location>
        <begin position="209"/>
        <end position="233"/>
    </location>
</feature>
<evidence type="ECO:0000313" key="12">
    <source>
        <dbReference type="EMBL" id="MFC5470153.1"/>
    </source>
</evidence>
<keyword evidence="7" id="KW-0067">ATP-binding</keyword>
<dbReference type="RefSeq" id="WP_209750943.1">
    <property type="nucleotide sequence ID" value="NZ_JBHSMH010000054.1"/>
</dbReference>
<evidence type="ECO:0000313" key="13">
    <source>
        <dbReference type="Proteomes" id="UP001596105"/>
    </source>
</evidence>
<comment type="caution">
    <text evidence="12">The sequence shown here is derived from an EMBL/GenBank/DDBJ whole genome shotgun (WGS) entry which is preliminary data.</text>
</comment>
<evidence type="ECO:0000256" key="6">
    <source>
        <dbReference type="ARBA" id="ARBA00022777"/>
    </source>
</evidence>
<evidence type="ECO:0000256" key="9">
    <source>
        <dbReference type="SAM" id="Phobius"/>
    </source>
</evidence>
<evidence type="ECO:0000259" key="11">
    <source>
        <dbReference type="Pfam" id="PF07730"/>
    </source>
</evidence>
<evidence type="ECO:0000256" key="2">
    <source>
        <dbReference type="ARBA" id="ARBA00012438"/>
    </source>
</evidence>
<dbReference type="GO" id="GO:0016301">
    <property type="term" value="F:kinase activity"/>
    <property type="evidence" value="ECO:0007669"/>
    <property type="project" value="UniProtKB-KW"/>
</dbReference>
<feature type="transmembrane region" description="Helical" evidence="9">
    <location>
        <begin position="274"/>
        <end position="295"/>
    </location>
</feature>
<feature type="transmembrane region" description="Helical" evidence="9">
    <location>
        <begin position="301"/>
        <end position="318"/>
    </location>
</feature>
<protein>
    <recommendedName>
        <fullName evidence="2">histidine kinase</fullName>
        <ecNumber evidence="2">2.7.13.3</ecNumber>
    </recommendedName>
</protein>
<evidence type="ECO:0000256" key="7">
    <source>
        <dbReference type="ARBA" id="ARBA00022840"/>
    </source>
</evidence>
<feature type="transmembrane region" description="Helical" evidence="9">
    <location>
        <begin position="180"/>
        <end position="202"/>
    </location>
</feature>
<feature type="transmembrane region" description="Helical" evidence="9">
    <location>
        <begin position="370"/>
        <end position="391"/>
    </location>
</feature>
<keyword evidence="9" id="KW-1133">Transmembrane helix</keyword>
<dbReference type="Pfam" id="PF07730">
    <property type="entry name" value="HisKA_3"/>
    <property type="match status" value="1"/>
</dbReference>
<feature type="transmembrane region" description="Helical" evidence="9">
    <location>
        <begin position="330"/>
        <end position="350"/>
    </location>
</feature>
<keyword evidence="3" id="KW-0597">Phosphoprotein</keyword>
<dbReference type="PANTHER" id="PTHR24421:SF10">
    <property type="entry name" value="NITRATE_NITRITE SENSOR PROTEIN NARQ"/>
    <property type="match status" value="1"/>
</dbReference>